<dbReference type="Proteomes" id="UP000789831">
    <property type="component" value="Unassembled WGS sequence"/>
</dbReference>
<sequence length="482" mass="54499">MSRLMRIFIIHILSWMSSCLLGDGLPFDLLSISGLRHFKANNLTNPGCAQAALDDLKKKASIALNNQQPYSVTNSSRSPPNGNEHGYYSWAPYFHANCSGVPHIKDPMTDCPYQRIDGKYATDLRLLTDPRDSGSMVNDVLALSIYYYLYEDEKYATKAVQLLNVWFLDPDTAMRPNIEFGQVVRGPGEWVGRVEGILDMRYYVYIPAAVELLTNSTAVGGSNSQFTKEMKTWFFQYGNWLLTSKLGTGARNAANNHATFYVVQLATYFAWTGQEKKAIILIQEFRDRQFQYQIIKSGEQPLESGRTRSFHYQAFNLIALTYIARLSEKINGAPNFWEQKTKQGATIKTAVDYLVDQGFPKDDPIYFMVPLYSAKQHYGDSTGKYNKFLSKLLQIDIPGDEWWLFWNPLALNDAGSMPPKVGTNRTDDDDIEEDGGGYTPADTNETVKWSSGALSITNSSVLCNYFVWGSLWILILGFIPRL</sequence>
<evidence type="ECO:0000256" key="3">
    <source>
        <dbReference type="SAM" id="MobiDB-lite"/>
    </source>
</evidence>
<evidence type="ECO:0000313" key="7">
    <source>
        <dbReference type="Proteomes" id="UP000789831"/>
    </source>
</evidence>
<evidence type="ECO:0000256" key="2">
    <source>
        <dbReference type="ARBA" id="ARBA00023239"/>
    </source>
</evidence>
<keyword evidence="7" id="KW-1185">Reference proteome</keyword>
<dbReference type="InterPro" id="IPR008397">
    <property type="entry name" value="Alginate_lyase_dom"/>
</dbReference>
<dbReference type="EMBL" id="CAJVPL010000950">
    <property type="protein sequence ID" value="CAG8542723.1"/>
    <property type="molecule type" value="Genomic_DNA"/>
</dbReference>
<feature type="signal peptide" evidence="4">
    <location>
        <begin position="1"/>
        <end position="22"/>
    </location>
</feature>
<keyword evidence="1 4" id="KW-0732">Signal</keyword>
<dbReference type="OrthoDB" id="63533at2759"/>
<proteinExistence type="predicted"/>
<reference evidence="6" key="1">
    <citation type="submission" date="2021-06" db="EMBL/GenBank/DDBJ databases">
        <authorList>
            <person name="Kallberg Y."/>
            <person name="Tangrot J."/>
            <person name="Rosling A."/>
        </authorList>
    </citation>
    <scope>NUCLEOTIDE SEQUENCE</scope>
    <source>
        <strain evidence="6">MT106</strain>
    </source>
</reference>
<evidence type="ECO:0000313" key="6">
    <source>
        <dbReference type="EMBL" id="CAG8542723.1"/>
    </source>
</evidence>
<dbReference type="AlphaFoldDB" id="A0A9N9FK78"/>
<dbReference type="GO" id="GO:0042597">
    <property type="term" value="C:periplasmic space"/>
    <property type="evidence" value="ECO:0007669"/>
    <property type="project" value="InterPro"/>
</dbReference>
<dbReference type="InterPro" id="IPR008929">
    <property type="entry name" value="Chondroitin_lyas"/>
</dbReference>
<evidence type="ECO:0000256" key="4">
    <source>
        <dbReference type="SAM" id="SignalP"/>
    </source>
</evidence>
<keyword evidence="2" id="KW-0456">Lyase</keyword>
<feature type="chain" id="PRO_5040511479" evidence="4">
    <location>
        <begin position="23"/>
        <end position="482"/>
    </location>
</feature>
<dbReference type="Gene3D" id="1.50.10.100">
    <property type="entry name" value="Chondroitin AC/alginate lyase"/>
    <property type="match status" value="1"/>
</dbReference>
<protein>
    <submittedName>
        <fullName evidence="6">2436_t:CDS:1</fullName>
    </submittedName>
</protein>
<comment type="caution">
    <text evidence="6">The sequence shown here is derived from an EMBL/GenBank/DDBJ whole genome shotgun (WGS) entry which is preliminary data.</text>
</comment>
<dbReference type="PROSITE" id="PS51257">
    <property type="entry name" value="PROKAR_LIPOPROTEIN"/>
    <property type="match status" value="1"/>
</dbReference>
<dbReference type="Pfam" id="PF05426">
    <property type="entry name" value="Alginate_lyase"/>
    <property type="match status" value="1"/>
</dbReference>
<evidence type="ECO:0000259" key="5">
    <source>
        <dbReference type="Pfam" id="PF05426"/>
    </source>
</evidence>
<dbReference type="SUPFAM" id="SSF48230">
    <property type="entry name" value="Chondroitin AC/alginate lyase"/>
    <property type="match status" value="1"/>
</dbReference>
<feature type="region of interest" description="Disordered" evidence="3">
    <location>
        <begin position="417"/>
        <end position="443"/>
    </location>
</feature>
<gene>
    <name evidence="6" type="ORF">AGERDE_LOCUS6268</name>
</gene>
<accession>A0A9N9FK78</accession>
<organism evidence="6 7">
    <name type="scientific">Ambispora gerdemannii</name>
    <dbReference type="NCBI Taxonomy" id="144530"/>
    <lineage>
        <taxon>Eukaryota</taxon>
        <taxon>Fungi</taxon>
        <taxon>Fungi incertae sedis</taxon>
        <taxon>Mucoromycota</taxon>
        <taxon>Glomeromycotina</taxon>
        <taxon>Glomeromycetes</taxon>
        <taxon>Archaeosporales</taxon>
        <taxon>Ambisporaceae</taxon>
        <taxon>Ambispora</taxon>
    </lineage>
</organism>
<evidence type="ECO:0000256" key="1">
    <source>
        <dbReference type="ARBA" id="ARBA00022729"/>
    </source>
</evidence>
<name>A0A9N9FK78_9GLOM</name>
<dbReference type="GO" id="GO:0016829">
    <property type="term" value="F:lyase activity"/>
    <property type="evidence" value="ECO:0007669"/>
    <property type="project" value="UniProtKB-KW"/>
</dbReference>
<feature type="domain" description="Alginate lyase" evidence="5">
    <location>
        <begin position="72"/>
        <end position="356"/>
    </location>
</feature>